<dbReference type="RefSeq" id="WP_193678475.1">
    <property type="nucleotide sequence ID" value="NZ_JADDIV010000006.1"/>
</dbReference>
<accession>A0ABR9S9X0</accession>
<evidence type="ECO:0000313" key="1">
    <source>
        <dbReference type="EMBL" id="MBE7369844.1"/>
    </source>
</evidence>
<sequence>MQVSTPANPYARTIAQSRRIRWDIDADVIRGRSFDHGKTFLPAGLSLADELGFLQPGDARLLSQVQGRTYANLFGVIERYIGAKTLDLGRGHSLGDQVAVEALVRMADEELKHQEMFRRLEELMAPAMPPGYRVVAEPNAVAQVVLSKGDWSILALTLCIELFTLAHYRASIAPREDLCPLWRDVFHFHAREEAQHAVLDEVEFLREDARSSQAGRDAGVSDLIALVGALDGILQGQAAADTEYFLANAGRRYDARQRAQVGEQVLKAYRWQYIVSGVSEPRFQKVLFGVVGEANAARLAEALGPLSYAAPAHPDADPGPAIH</sequence>
<proteinExistence type="predicted"/>
<keyword evidence="2" id="KW-1185">Reference proteome</keyword>
<dbReference type="EMBL" id="JADDIV010000006">
    <property type="protein sequence ID" value="MBE7369844.1"/>
    <property type="molecule type" value="Genomic_DNA"/>
</dbReference>
<organism evidence="1 2">
    <name type="scientific">Ramlibacter pallidus</name>
    <dbReference type="NCBI Taxonomy" id="2780087"/>
    <lineage>
        <taxon>Bacteria</taxon>
        <taxon>Pseudomonadati</taxon>
        <taxon>Pseudomonadota</taxon>
        <taxon>Betaproteobacteria</taxon>
        <taxon>Burkholderiales</taxon>
        <taxon>Comamonadaceae</taxon>
        <taxon>Ramlibacter</taxon>
    </lineage>
</organism>
<protein>
    <submittedName>
        <fullName evidence="1">Diiron oxygenase</fullName>
    </submittedName>
</protein>
<dbReference type="InterPro" id="IPR009078">
    <property type="entry name" value="Ferritin-like_SF"/>
</dbReference>
<gene>
    <name evidence="1" type="ORF">IM787_19935</name>
</gene>
<evidence type="ECO:0000313" key="2">
    <source>
        <dbReference type="Proteomes" id="UP000806285"/>
    </source>
</evidence>
<comment type="caution">
    <text evidence="1">The sequence shown here is derived from an EMBL/GenBank/DDBJ whole genome shotgun (WGS) entry which is preliminary data.</text>
</comment>
<name>A0ABR9S9X0_9BURK</name>
<reference evidence="1 2" key="1">
    <citation type="submission" date="2020-10" db="EMBL/GenBank/DDBJ databases">
        <title>Ramlibacter sp. HM2 16S ribosomal RNA gene Genome sequencing and assembly.</title>
        <authorList>
            <person name="Kang M."/>
        </authorList>
    </citation>
    <scope>NUCLEOTIDE SEQUENCE [LARGE SCALE GENOMIC DNA]</scope>
    <source>
        <strain evidence="1 2">HM2</strain>
    </source>
</reference>
<dbReference type="SUPFAM" id="SSF47240">
    <property type="entry name" value="Ferritin-like"/>
    <property type="match status" value="1"/>
</dbReference>
<dbReference type="Proteomes" id="UP000806285">
    <property type="component" value="Unassembled WGS sequence"/>
</dbReference>